<feature type="domain" description="UspA" evidence="2">
    <location>
        <begin position="10"/>
        <end position="127"/>
    </location>
</feature>
<dbReference type="Proteomes" id="UP000309992">
    <property type="component" value="Unassembled WGS sequence"/>
</dbReference>
<comment type="similarity">
    <text evidence="1">Belongs to the universal stress protein A family.</text>
</comment>
<evidence type="ECO:0000259" key="2">
    <source>
        <dbReference type="Pfam" id="PF00582"/>
    </source>
</evidence>
<dbReference type="Pfam" id="PF00582">
    <property type="entry name" value="Usp"/>
    <property type="match status" value="2"/>
</dbReference>
<sequence length="269" mass="28447">MADDKHVVSRVLVPLDGTDEAQRALLPALRVAQTLDCPIELVTVYDPVNGRWARDLDDIAELLPYDQVEVAVVGAGWPGEVIADMAGENPGTLICMSAQHRDEVDRLVLGSVSAHLLRTSRAPTLVVGPGYELSRLPRRYERLVVCLDGSDRAETALAVATTWARLFATEVELVHVAFPRETPGNLEALGAGLSRAADALADDGVQASATLLTGDNPAASIAELLQSRPATLAITATHGSTGLTRLLLGSVTTELLTRSPTPVLVAPVT</sequence>
<dbReference type="PANTHER" id="PTHR46268">
    <property type="entry name" value="STRESS RESPONSE PROTEIN NHAX"/>
    <property type="match status" value="1"/>
</dbReference>
<name>A0ABY2RRV8_9PSEU</name>
<feature type="domain" description="UspA" evidence="2">
    <location>
        <begin position="140"/>
        <end position="266"/>
    </location>
</feature>
<evidence type="ECO:0000313" key="3">
    <source>
        <dbReference type="EMBL" id="TKG57673.1"/>
    </source>
</evidence>
<keyword evidence="4" id="KW-1185">Reference proteome</keyword>
<evidence type="ECO:0000256" key="1">
    <source>
        <dbReference type="ARBA" id="ARBA00008791"/>
    </source>
</evidence>
<dbReference type="InterPro" id="IPR006016">
    <property type="entry name" value="UspA"/>
</dbReference>
<dbReference type="CDD" id="cd00293">
    <property type="entry name" value="USP-like"/>
    <property type="match status" value="2"/>
</dbReference>
<dbReference type="PRINTS" id="PR01438">
    <property type="entry name" value="UNVRSLSTRESS"/>
</dbReference>
<comment type="caution">
    <text evidence="3">The sequence shown here is derived from an EMBL/GenBank/DDBJ whole genome shotgun (WGS) entry which is preliminary data.</text>
</comment>
<evidence type="ECO:0000313" key="4">
    <source>
        <dbReference type="Proteomes" id="UP000309992"/>
    </source>
</evidence>
<reference evidence="3 4" key="1">
    <citation type="journal article" date="2015" name="Antonie Van Leeuwenhoek">
        <title>Prauserella endophytica sp. nov., an endophytic actinobacterium isolated from Tamarix taklamakanensis.</title>
        <authorList>
            <person name="Liu J.M."/>
            <person name="Habden X."/>
            <person name="Guo L."/>
            <person name="Tuo L."/>
            <person name="Jiang Z.K."/>
            <person name="Liu S.W."/>
            <person name="Liu X.F."/>
            <person name="Chen L."/>
            <person name="Li R.F."/>
            <person name="Zhang Y.Q."/>
            <person name="Sun C.H."/>
        </authorList>
    </citation>
    <scope>NUCLEOTIDE SEQUENCE [LARGE SCALE GENOMIC DNA]</scope>
    <source>
        <strain evidence="3 4">CGMCC 4.7182</strain>
    </source>
</reference>
<dbReference type="PANTHER" id="PTHR46268:SF6">
    <property type="entry name" value="UNIVERSAL STRESS PROTEIN UP12"/>
    <property type="match status" value="1"/>
</dbReference>
<dbReference type="EMBL" id="SWMS01000067">
    <property type="protein sequence ID" value="TKG57673.1"/>
    <property type="molecule type" value="Genomic_DNA"/>
</dbReference>
<dbReference type="RefSeq" id="WP_113643310.1">
    <property type="nucleotide sequence ID" value="NZ_SWMS01000067.1"/>
</dbReference>
<dbReference type="InterPro" id="IPR014729">
    <property type="entry name" value="Rossmann-like_a/b/a_fold"/>
</dbReference>
<dbReference type="SUPFAM" id="SSF52402">
    <property type="entry name" value="Adenine nucleotide alpha hydrolases-like"/>
    <property type="match status" value="2"/>
</dbReference>
<gene>
    <name evidence="3" type="ORF">FCN18_38805</name>
</gene>
<dbReference type="Gene3D" id="3.40.50.620">
    <property type="entry name" value="HUPs"/>
    <property type="match status" value="2"/>
</dbReference>
<proteinExistence type="inferred from homology"/>
<dbReference type="InterPro" id="IPR006015">
    <property type="entry name" value="Universal_stress_UspA"/>
</dbReference>
<accession>A0ABY2RRV8</accession>
<protein>
    <submittedName>
        <fullName evidence="3">Universal stress protein</fullName>
    </submittedName>
</protein>
<organism evidence="3 4">
    <name type="scientific">Prauserella endophytica</name>
    <dbReference type="NCBI Taxonomy" id="1592324"/>
    <lineage>
        <taxon>Bacteria</taxon>
        <taxon>Bacillati</taxon>
        <taxon>Actinomycetota</taxon>
        <taxon>Actinomycetes</taxon>
        <taxon>Pseudonocardiales</taxon>
        <taxon>Pseudonocardiaceae</taxon>
        <taxon>Prauserella</taxon>
        <taxon>Prauserella coralliicola group</taxon>
    </lineage>
</organism>